<dbReference type="EMBL" id="VSRR010111143">
    <property type="protein sequence ID" value="MPC97717.1"/>
    <property type="molecule type" value="Genomic_DNA"/>
</dbReference>
<dbReference type="AlphaFoldDB" id="A0A5B7JX40"/>
<protein>
    <submittedName>
        <fullName evidence="1">Uncharacterized protein</fullName>
    </submittedName>
</protein>
<accession>A0A5B7JX40</accession>
<comment type="caution">
    <text evidence="1">The sequence shown here is derived from an EMBL/GenBank/DDBJ whole genome shotgun (WGS) entry which is preliminary data.</text>
</comment>
<evidence type="ECO:0000313" key="1">
    <source>
        <dbReference type="EMBL" id="MPC97717.1"/>
    </source>
</evidence>
<dbReference type="Proteomes" id="UP000324222">
    <property type="component" value="Unassembled WGS sequence"/>
</dbReference>
<evidence type="ECO:0000313" key="2">
    <source>
        <dbReference type="Proteomes" id="UP000324222"/>
    </source>
</evidence>
<reference evidence="1 2" key="1">
    <citation type="submission" date="2019-05" db="EMBL/GenBank/DDBJ databases">
        <title>Another draft genome of Portunus trituberculatus and its Hox gene families provides insights of decapod evolution.</title>
        <authorList>
            <person name="Jeong J.-H."/>
            <person name="Song I."/>
            <person name="Kim S."/>
            <person name="Choi T."/>
            <person name="Kim D."/>
            <person name="Ryu S."/>
            <person name="Kim W."/>
        </authorList>
    </citation>
    <scope>NUCLEOTIDE SEQUENCE [LARGE SCALE GENOMIC DNA]</scope>
    <source>
        <tissue evidence="1">Muscle</tissue>
    </source>
</reference>
<gene>
    <name evidence="1" type="ORF">E2C01_093044</name>
</gene>
<organism evidence="1 2">
    <name type="scientific">Portunus trituberculatus</name>
    <name type="common">Swimming crab</name>
    <name type="synonym">Neptunus trituberculatus</name>
    <dbReference type="NCBI Taxonomy" id="210409"/>
    <lineage>
        <taxon>Eukaryota</taxon>
        <taxon>Metazoa</taxon>
        <taxon>Ecdysozoa</taxon>
        <taxon>Arthropoda</taxon>
        <taxon>Crustacea</taxon>
        <taxon>Multicrustacea</taxon>
        <taxon>Malacostraca</taxon>
        <taxon>Eumalacostraca</taxon>
        <taxon>Eucarida</taxon>
        <taxon>Decapoda</taxon>
        <taxon>Pleocyemata</taxon>
        <taxon>Brachyura</taxon>
        <taxon>Eubrachyura</taxon>
        <taxon>Portunoidea</taxon>
        <taxon>Portunidae</taxon>
        <taxon>Portuninae</taxon>
        <taxon>Portunus</taxon>
    </lineage>
</organism>
<keyword evidence="2" id="KW-1185">Reference proteome</keyword>
<sequence length="103" mass="11531">MAALARPPVVRSEYVSRPDATWSVWRSDQYTSLHPSYLPSFPPVSLCCPSSYTDYSHHSSFIPFLNNLAKTVICPVDPAKTSPNQQDPDTGYTRCFTSQSQMV</sequence>
<proteinExistence type="predicted"/>
<name>A0A5B7JX40_PORTR</name>